<evidence type="ECO:0000313" key="3">
    <source>
        <dbReference type="Proteomes" id="UP001498398"/>
    </source>
</evidence>
<dbReference type="Proteomes" id="UP001498398">
    <property type="component" value="Unassembled WGS sequence"/>
</dbReference>
<dbReference type="EMBL" id="JBANRG010000004">
    <property type="protein sequence ID" value="KAK7467631.1"/>
    <property type="molecule type" value="Genomic_DNA"/>
</dbReference>
<accession>A0ABR1JZ37</accession>
<feature type="region of interest" description="Disordered" evidence="1">
    <location>
        <begin position="399"/>
        <end position="461"/>
    </location>
</feature>
<comment type="caution">
    <text evidence="2">The sequence shown here is derived from an EMBL/GenBank/DDBJ whole genome shotgun (WGS) entry which is preliminary data.</text>
</comment>
<sequence length="461" mass="52516">MSMSNASQRRALSNFCTPPPQTPYSTQYFQKLTFSQVSDISLPCVAPRGSLVRWSFKRDVNLSPMATLIQPDDIIPHAKDLTPITQKMEEEYIRGNRSIQLVLQREGRIEIQLYLSINNSSPHVKFAQDVCDALTTSCLSPEIISRFMRERIHQQIHGFSATCALWNLGSLTGEEWLWDDIINCLSELTYLKYAATSRSTTPPSMLFLPTRFIETATRLYSCSDEYNSDIRAFRERLGSATSFGFIKQRSGHFAAYVYSKASGKLVHADSLRWSCSESVAPVSDWILAGVAPRVKVETATDMERQSSESGSCGVAAVNYVQRLFDPSTQVWKDEKSPSIRLDMLEDLVRYHLVAVGAQGRLHPIHEFLRQQHRTPATYEPPFSSLSPVPSSSMIAFSSSSPIRNLKRKNRDDDDPFWASPMNSPPKKKKRLWTTPNFQQRHEETELGRVQQRRMAERKQKY</sequence>
<reference evidence="2 3" key="1">
    <citation type="submission" date="2024-01" db="EMBL/GenBank/DDBJ databases">
        <title>A draft genome for the cacao thread blight pathogen Marasmiellus scandens.</title>
        <authorList>
            <person name="Baruah I.K."/>
            <person name="Leung J."/>
            <person name="Bukari Y."/>
            <person name="Amoako-Attah I."/>
            <person name="Meinhardt L.W."/>
            <person name="Bailey B.A."/>
            <person name="Cohen S.P."/>
        </authorList>
    </citation>
    <scope>NUCLEOTIDE SEQUENCE [LARGE SCALE GENOMIC DNA]</scope>
    <source>
        <strain evidence="2 3">GH-19</strain>
    </source>
</reference>
<keyword evidence="3" id="KW-1185">Reference proteome</keyword>
<evidence type="ECO:0000313" key="2">
    <source>
        <dbReference type="EMBL" id="KAK7467631.1"/>
    </source>
</evidence>
<gene>
    <name evidence="2" type="ORF">VKT23_004685</name>
</gene>
<proteinExistence type="predicted"/>
<evidence type="ECO:0008006" key="4">
    <source>
        <dbReference type="Google" id="ProtNLM"/>
    </source>
</evidence>
<organism evidence="2 3">
    <name type="scientific">Marasmiellus scandens</name>
    <dbReference type="NCBI Taxonomy" id="2682957"/>
    <lineage>
        <taxon>Eukaryota</taxon>
        <taxon>Fungi</taxon>
        <taxon>Dikarya</taxon>
        <taxon>Basidiomycota</taxon>
        <taxon>Agaricomycotina</taxon>
        <taxon>Agaricomycetes</taxon>
        <taxon>Agaricomycetidae</taxon>
        <taxon>Agaricales</taxon>
        <taxon>Marasmiineae</taxon>
        <taxon>Omphalotaceae</taxon>
        <taxon>Marasmiellus</taxon>
    </lineage>
</organism>
<protein>
    <recommendedName>
        <fullName evidence="4">Ubiquitin-like protease family profile domain-containing protein</fullName>
    </recommendedName>
</protein>
<name>A0ABR1JZ37_9AGAR</name>
<dbReference type="InterPro" id="IPR038765">
    <property type="entry name" value="Papain-like_cys_pep_sf"/>
</dbReference>
<dbReference type="Gene3D" id="3.40.395.10">
    <property type="entry name" value="Adenoviral Proteinase, Chain A"/>
    <property type="match status" value="1"/>
</dbReference>
<dbReference type="SUPFAM" id="SSF54001">
    <property type="entry name" value="Cysteine proteinases"/>
    <property type="match status" value="1"/>
</dbReference>
<evidence type="ECO:0000256" key="1">
    <source>
        <dbReference type="SAM" id="MobiDB-lite"/>
    </source>
</evidence>